<evidence type="ECO:0000313" key="7">
    <source>
        <dbReference type="Proteomes" id="UP000248703"/>
    </source>
</evidence>
<keyword evidence="4" id="KW-0812">Transmembrane</keyword>
<sequence length="275" mass="31119">MINLFLLLKELDKPISSSSERYLLVYMIGILLIVCTLIILFFIVFQKRKNKLILDKVKQQKAFEEELTNTQIEIQEQTLKNIGQELHDNVGQILSVANMNMSILSTQVPEAIKESFTETKNAVKEGLSELRLLSKTLNNEVIVNRGFVDSVHSEVERLNKLKLLKAFVNLEGNPEFFKQPKDSIILFRIVQEFISNTVKYAEASTLKINLNFLEDKLLVALLDDGIGFNENTIEQGSGLINMKSRAALINADLNLSSTPGEGVQLTLNYPYRALE</sequence>
<feature type="domain" description="Histidine kinase" evidence="5">
    <location>
        <begin position="81"/>
        <end position="273"/>
    </location>
</feature>
<dbReference type="SUPFAM" id="SSF55874">
    <property type="entry name" value="ATPase domain of HSP90 chaperone/DNA topoisomerase II/histidine kinase"/>
    <property type="match status" value="1"/>
</dbReference>
<dbReference type="InterPro" id="IPR003594">
    <property type="entry name" value="HATPase_dom"/>
</dbReference>
<dbReference type="PANTHER" id="PTHR24421">
    <property type="entry name" value="NITRATE/NITRITE SENSOR PROTEIN NARX-RELATED"/>
    <property type="match status" value="1"/>
</dbReference>
<evidence type="ECO:0000313" key="6">
    <source>
        <dbReference type="EMBL" id="RAJ17191.1"/>
    </source>
</evidence>
<keyword evidence="7" id="KW-1185">Reference proteome</keyword>
<proteinExistence type="predicted"/>
<feature type="transmembrane region" description="Helical" evidence="4">
    <location>
        <begin position="23"/>
        <end position="45"/>
    </location>
</feature>
<comment type="caution">
    <text evidence="6">The sequence shown here is derived from an EMBL/GenBank/DDBJ whole genome shotgun (WGS) entry which is preliminary data.</text>
</comment>
<dbReference type="Gene3D" id="3.30.565.10">
    <property type="entry name" value="Histidine kinase-like ATPase, C-terminal domain"/>
    <property type="match status" value="1"/>
</dbReference>
<dbReference type="AlphaFoldDB" id="A0A327RL95"/>
<dbReference type="GO" id="GO:0000155">
    <property type="term" value="F:phosphorelay sensor kinase activity"/>
    <property type="evidence" value="ECO:0007669"/>
    <property type="project" value="InterPro"/>
</dbReference>
<name>A0A327RL95_9FLAO</name>
<keyword evidence="4" id="KW-0472">Membrane</keyword>
<dbReference type="GO" id="GO:0016020">
    <property type="term" value="C:membrane"/>
    <property type="evidence" value="ECO:0007669"/>
    <property type="project" value="InterPro"/>
</dbReference>
<evidence type="ECO:0000256" key="4">
    <source>
        <dbReference type="SAM" id="Phobius"/>
    </source>
</evidence>
<keyword evidence="3" id="KW-0902">Two-component regulatory system</keyword>
<dbReference type="Proteomes" id="UP000248703">
    <property type="component" value="Unassembled WGS sequence"/>
</dbReference>
<dbReference type="InterPro" id="IPR011712">
    <property type="entry name" value="Sig_transdc_His_kin_sub3_dim/P"/>
</dbReference>
<dbReference type="EMBL" id="QLLO01000002">
    <property type="protein sequence ID" value="RAJ17191.1"/>
    <property type="molecule type" value="Genomic_DNA"/>
</dbReference>
<dbReference type="InterPro" id="IPR005467">
    <property type="entry name" value="His_kinase_dom"/>
</dbReference>
<organism evidence="6 7">
    <name type="scientific">Olleya aquimaris</name>
    <dbReference type="NCBI Taxonomy" id="639310"/>
    <lineage>
        <taxon>Bacteria</taxon>
        <taxon>Pseudomonadati</taxon>
        <taxon>Bacteroidota</taxon>
        <taxon>Flavobacteriia</taxon>
        <taxon>Flavobacteriales</taxon>
        <taxon>Flavobacteriaceae</taxon>
    </lineage>
</organism>
<dbReference type="Pfam" id="PF02518">
    <property type="entry name" value="HATPase_c"/>
    <property type="match status" value="1"/>
</dbReference>
<evidence type="ECO:0000256" key="1">
    <source>
        <dbReference type="ARBA" id="ARBA00022679"/>
    </source>
</evidence>
<dbReference type="InterPro" id="IPR036890">
    <property type="entry name" value="HATPase_C_sf"/>
</dbReference>
<keyword evidence="4" id="KW-1133">Transmembrane helix</keyword>
<dbReference type="GO" id="GO:0046983">
    <property type="term" value="F:protein dimerization activity"/>
    <property type="evidence" value="ECO:0007669"/>
    <property type="project" value="InterPro"/>
</dbReference>
<gene>
    <name evidence="6" type="ORF">LY08_00972</name>
</gene>
<evidence type="ECO:0000256" key="2">
    <source>
        <dbReference type="ARBA" id="ARBA00022777"/>
    </source>
</evidence>
<keyword evidence="2" id="KW-0418">Kinase</keyword>
<dbReference type="RefSeq" id="WP_245907553.1">
    <property type="nucleotide sequence ID" value="NZ_QLLO01000002.1"/>
</dbReference>
<dbReference type="Pfam" id="PF07730">
    <property type="entry name" value="HisKA_3"/>
    <property type="match status" value="1"/>
</dbReference>
<evidence type="ECO:0000256" key="3">
    <source>
        <dbReference type="ARBA" id="ARBA00023012"/>
    </source>
</evidence>
<dbReference type="Gene3D" id="1.20.5.1930">
    <property type="match status" value="1"/>
</dbReference>
<dbReference type="CDD" id="cd16917">
    <property type="entry name" value="HATPase_UhpB-NarQ-NarX-like"/>
    <property type="match status" value="1"/>
</dbReference>
<protein>
    <recommendedName>
        <fullName evidence="5">Histidine kinase domain-containing protein</fullName>
    </recommendedName>
</protein>
<accession>A0A327RL95</accession>
<dbReference type="InterPro" id="IPR050482">
    <property type="entry name" value="Sensor_HK_TwoCompSys"/>
</dbReference>
<keyword evidence="1" id="KW-0808">Transferase</keyword>
<evidence type="ECO:0000259" key="5">
    <source>
        <dbReference type="PROSITE" id="PS50109"/>
    </source>
</evidence>
<reference evidence="6 7" key="1">
    <citation type="submission" date="2018-06" db="EMBL/GenBank/DDBJ databases">
        <title>Genomic Encyclopedia of Archaeal and Bacterial Type Strains, Phase II (KMG-II): from individual species to whole genera.</title>
        <authorList>
            <person name="Goeker M."/>
        </authorList>
    </citation>
    <scope>NUCLEOTIDE SEQUENCE [LARGE SCALE GENOMIC DNA]</scope>
    <source>
        <strain evidence="6 7">DSM 24464</strain>
    </source>
</reference>
<dbReference type="PROSITE" id="PS50109">
    <property type="entry name" value="HIS_KIN"/>
    <property type="match status" value="1"/>
</dbReference>